<dbReference type="Gene3D" id="4.10.75.10">
    <property type="entry name" value="Elafin-like"/>
    <property type="match status" value="1"/>
</dbReference>
<proteinExistence type="predicted"/>
<feature type="non-terminal residue" evidence="2">
    <location>
        <position position="1"/>
    </location>
</feature>
<organism evidence="2">
    <name type="scientific">Ailuropoda melanoleuca</name>
    <name type="common">Giant panda</name>
    <dbReference type="NCBI Taxonomy" id="9646"/>
    <lineage>
        <taxon>Eukaryota</taxon>
        <taxon>Metazoa</taxon>
        <taxon>Chordata</taxon>
        <taxon>Craniata</taxon>
        <taxon>Vertebrata</taxon>
        <taxon>Euteleostomi</taxon>
        <taxon>Mammalia</taxon>
        <taxon>Eutheria</taxon>
        <taxon>Laurasiatheria</taxon>
        <taxon>Carnivora</taxon>
        <taxon>Caniformia</taxon>
        <taxon>Ursidae</taxon>
        <taxon>Ailuropoda</taxon>
    </lineage>
</organism>
<dbReference type="InParanoid" id="D2H6N7"/>
<dbReference type="EMBL" id="GL192531">
    <property type="protein sequence ID" value="EFB21173.1"/>
    <property type="molecule type" value="Genomic_DNA"/>
</dbReference>
<sequence length="49" mass="5827">VSVYTKPRYCARNPAFKECRRKCKYSWDCDTGYECCFSVCGKICLFIRQ</sequence>
<evidence type="ECO:0000313" key="2">
    <source>
        <dbReference type="EMBL" id="EFB21173.1"/>
    </source>
</evidence>
<dbReference type="AlphaFoldDB" id="D2H6N7"/>
<dbReference type="SUPFAM" id="SSF57256">
    <property type="entry name" value="Elafin-like"/>
    <property type="match status" value="1"/>
</dbReference>
<feature type="non-terminal residue" evidence="2">
    <location>
        <position position="49"/>
    </location>
</feature>
<evidence type="ECO:0000259" key="1">
    <source>
        <dbReference type="Pfam" id="PF00095"/>
    </source>
</evidence>
<name>D2H6N7_AILME</name>
<dbReference type="InterPro" id="IPR036645">
    <property type="entry name" value="Elafin-like_sf"/>
</dbReference>
<protein>
    <recommendedName>
        <fullName evidence="1">WAP domain-containing protein</fullName>
    </recommendedName>
</protein>
<feature type="domain" description="WAP" evidence="1">
    <location>
        <begin position="6"/>
        <end position="45"/>
    </location>
</feature>
<dbReference type="GO" id="GO:0030414">
    <property type="term" value="F:peptidase inhibitor activity"/>
    <property type="evidence" value="ECO:0007669"/>
    <property type="project" value="InterPro"/>
</dbReference>
<gene>
    <name evidence="2" type="ORF">PANDA_005656</name>
</gene>
<accession>D2H6N7</accession>
<dbReference type="InterPro" id="IPR008197">
    <property type="entry name" value="WAP_dom"/>
</dbReference>
<dbReference type="Pfam" id="PF00095">
    <property type="entry name" value="WAP"/>
    <property type="match status" value="1"/>
</dbReference>
<reference evidence="2" key="1">
    <citation type="journal article" date="2010" name="Nature">
        <title>The sequence and de novo assembly of the giant panda genome.</title>
        <authorList>
            <person name="Li R."/>
            <person name="Fan W."/>
            <person name="Tian G."/>
            <person name="Zhu H."/>
            <person name="He L."/>
            <person name="Cai J."/>
            <person name="Huang Q."/>
            <person name="Cai Q."/>
            <person name="Li B."/>
            <person name="Bai Y."/>
            <person name="Zhang Z."/>
            <person name="Zhang Y."/>
            <person name="Wang W."/>
            <person name="Li J."/>
            <person name="Wei F."/>
            <person name="Li H."/>
            <person name="Jian M."/>
            <person name="Li J."/>
            <person name="Zhang Z."/>
            <person name="Nielsen R."/>
            <person name="Li D."/>
            <person name="Gu W."/>
            <person name="Yang Z."/>
            <person name="Xuan Z."/>
            <person name="Ryder O.A."/>
            <person name="Leung F.C."/>
            <person name="Zhou Y."/>
            <person name="Cao J."/>
            <person name="Sun X."/>
            <person name="Fu Y."/>
            <person name="Fang X."/>
            <person name="Guo X."/>
            <person name="Wang B."/>
            <person name="Hou R."/>
            <person name="Shen F."/>
            <person name="Mu B."/>
            <person name="Ni P."/>
            <person name="Lin R."/>
            <person name="Qian W."/>
            <person name="Wang G."/>
            <person name="Yu C."/>
            <person name="Nie W."/>
            <person name="Wang J."/>
            <person name="Wu Z."/>
            <person name="Liang H."/>
            <person name="Min J."/>
            <person name="Wu Q."/>
            <person name="Cheng S."/>
            <person name="Ruan J."/>
            <person name="Wang M."/>
            <person name="Shi Z."/>
            <person name="Wen M."/>
            <person name="Liu B."/>
            <person name="Ren X."/>
            <person name="Zheng H."/>
            <person name="Dong D."/>
            <person name="Cook K."/>
            <person name="Shan G."/>
            <person name="Zhang H."/>
            <person name="Kosiol C."/>
            <person name="Xie X."/>
            <person name="Lu Z."/>
            <person name="Zheng H."/>
            <person name="Li Y."/>
            <person name="Steiner C.C."/>
            <person name="Lam T.T."/>
            <person name="Lin S."/>
            <person name="Zhang Q."/>
            <person name="Li G."/>
            <person name="Tian J."/>
            <person name="Gong T."/>
            <person name="Liu H."/>
            <person name="Zhang D."/>
            <person name="Fang L."/>
            <person name="Ye C."/>
            <person name="Zhang J."/>
            <person name="Hu W."/>
            <person name="Xu A."/>
            <person name="Ren Y."/>
            <person name="Zhang G."/>
            <person name="Bruford M.W."/>
            <person name="Li Q."/>
            <person name="Ma L."/>
            <person name="Guo Y."/>
            <person name="An N."/>
            <person name="Hu Y."/>
            <person name="Zheng Y."/>
            <person name="Shi Y."/>
            <person name="Li Z."/>
            <person name="Liu Q."/>
            <person name="Chen Y."/>
            <person name="Zhao J."/>
            <person name="Qu N."/>
            <person name="Zhao S."/>
            <person name="Tian F."/>
            <person name="Wang X."/>
            <person name="Wang H."/>
            <person name="Xu L."/>
            <person name="Liu X."/>
            <person name="Vinar T."/>
            <person name="Wang Y."/>
            <person name="Lam T.W."/>
            <person name="Yiu S.M."/>
            <person name="Liu S."/>
            <person name="Zhang H."/>
            <person name="Li D."/>
            <person name="Huang Y."/>
            <person name="Wang X."/>
            <person name="Yang G."/>
            <person name="Jiang Z."/>
            <person name="Wang J."/>
            <person name="Qin N."/>
            <person name="Li L."/>
            <person name="Li J."/>
            <person name="Bolund L."/>
            <person name="Kristiansen K."/>
            <person name="Wong G.K."/>
            <person name="Olson M."/>
            <person name="Zhang X."/>
            <person name="Li S."/>
            <person name="Yang H."/>
            <person name="Wang J."/>
            <person name="Wang J."/>
        </authorList>
    </citation>
    <scope>NUCLEOTIDE SEQUENCE [LARGE SCALE GENOMIC DNA]</scope>
</reference>
<dbReference type="GO" id="GO:0005576">
    <property type="term" value="C:extracellular region"/>
    <property type="evidence" value="ECO:0007669"/>
    <property type="project" value="InterPro"/>
</dbReference>